<feature type="compositionally biased region" description="Polar residues" evidence="1">
    <location>
        <begin position="23"/>
        <end position="33"/>
    </location>
</feature>
<evidence type="ECO:0000313" key="3">
    <source>
        <dbReference type="Proteomes" id="UP000278143"/>
    </source>
</evidence>
<feature type="compositionally biased region" description="Basic residues" evidence="1">
    <location>
        <begin position="207"/>
        <end position="228"/>
    </location>
</feature>
<feature type="region of interest" description="Disordered" evidence="1">
    <location>
        <begin position="144"/>
        <end position="235"/>
    </location>
</feature>
<evidence type="ECO:0000256" key="1">
    <source>
        <dbReference type="SAM" id="MobiDB-lite"/>
    </source>
</evidence>
<protein>
    <submittedName>
        <fullName evidence="2">Uncharacterized protein</fullName>
    </submittedName>
</protein>
<sequence>MASTAANAAAAAAAAAAASGVQQEAQPGASQPASHAAPSGMVFNGADTGAHPFQFVPPSAPSIPSNAPAAAAGHASMSGDASSAIPAATVPFKRRNPPSEVSFLGRDVDMSDFESHAASLPMGANAYNAAQPAAIAPSTGALFNQQQHHHGSASSGAIFPQPAHGHHHHGAQHAHQQGSPQAALQPFQPPSQQVQQQQLQQQQTSPQRHHHHHHHHHHHRPPTAKKVRFRQDHFS</sequence>
<feature type="region of interest" description="Disordered" evidence="1">
    <location>
        <begin position="23"/>
        <end position="82"/>
    </location>
</feature>
<accession>A0A4P9Z6B7</accession>
<dbReference type="EMBL" id="KZ989249">
    <property type="protein sequence ID" value="RKP27210.1"/>
    <property type="molecule type" value="Genomic_DNA"/>
</dbReference>
<dbReference type="AlphaFoldDB" id="A0A4P9Z6B7"/>
<feature type="compositionally biased region" description="Low complexity" evidence="1">
    <location>
        <begin position="173"/>
        <end position="206"/>
    </location>
</feature>
<dbReference type="Proteomes" id="UP000278143">
    <property type="component" value="Unassembled WGS sequence"/>
</dbReference>
<gene>
    <name evidence="2" type="ORF">SYNPS1DRAFT_27123</name>
</gene>
<evidence type="ECO:0000313" key="2">
    <source>
        <dbReference type="EMBL" id="RKP27210.1"/>
    </source>
</evidence>
<name>A0A4P9Z6B7_9FUNG</name>
<organism evidence="2 3">
    <name type="scientific">Syncephalis pseudoplumigaleata</name>
    <dbReference type="NCBI Taxonomy" id="1712513"/>
    <lineage>
        <taxon>Eukaryota</taxon>
        <taxon>Fungi</taxon>
        <taxon>Fungi incertae sedis</taxon>
        <taxon>Zoopagomycota</taxon>
        <taxon>Zoopagomycotina</taxon>
        <taxon>Zoopagomycetes</taxon>
        <taxon>Zoopagales</taxon>
        <taxon>Piptocephalidaceae</taxon>
        <taxon>Syncephalis</taxon>
    </lineage>
</organism>
<keyword evidence="3" id="KW-1185">Reference proteome</keyword>
<proteinExistence type="predicted"/>
<feature type="compositionally biased region" description="Low complexity" evidence="1">
    <location>
        <begin position="62"/>
        <end position="82"/>
    </location>
</feature>
<reference evidence="3" key="1">
    <citation type="journal article" date="2018" name="Nat. Microbiol.">
        <title>Leveraging single-cell genomics to expand the fungal tree of life.</title>
        <authorList>
            <person name="Ahrendt S.R."/>
            <person name="Quandt C.A."/>
            <person name="Ciobanu D."/>
            <person name="Clum A."/>
            <person name="Salamov A."/>
            <person name="Andreopoulos B."/>
            <person name="Cheng J.F."/>
            <person name="Woyke T."/>
            <person name="Pelin A."/>
            <person name="Henrissat B."/>
            <person name="Reynolds N.K."/>
            <person name="Benny G.L."/>
            <person name="Smith M.E."/>
            <person name="James T.Y."/>
            <person name="Grigoriev I.V."/>
        </authorList>
    </citation>
    <scope>NUCLEOTIDE SEQUENCE [LARGE SCALE GENOMIC DNA]</scope>
    <source>
        <strain evidence="3">Benny S71-1</strain>
    </source>
</reference>